<proteinExistence type="predicted"/>
<keyword evidence="2" id="KW-1185">Reference proteome</keyword>
<evidence type="ECO:0000313" key="2">
    <source>
        <dbReference type="Proteomes" id="UP000504627"/>
    </source>
</evidence>
<sequence>MPRLTTSELPVTAQPGTHQQVKPSTVLSAGILAGCPADSLGLFKPGEEKATFTPEVTSHHRSSCLSRDILLFQTERVPELSDVGVVIQCLGHGSHLNRAGIPRSQGSLCQNLYPGTPCYQGLISLTGGTEEGALCPGQPWCDAVTEDVGKNTRSYPCLCSSVYLRMLQICKPGSSHAAEYGGSKPMGSKPGTGPKPDHSSTTFPLLQHCEQGGHVKSAAANCPWPDLNPKPCPRLVWKSATGPGPSLCRGLQQPESMDKGALRAGLSHLHLRGPGIRLSCPKALAHFPAAEQARHPSWSNLELSFGRIVDTRQQAGAQSGSFGVF</sequence>
<name>A0A7R5K6N9_9PASS</name>
<dbReference type="AlphaFoldDB" id="A0A7R5K6N9"/>
<accession>A0A7R5K6N9</accession>
<dbReference type="PROSITE" id="PS51257">
    <property type="entry name" value="PROKAR_LIPOPROTEIN"/>
    <property type="match status" value="1"/>
</dbReference>
<reference evidence="3" key="1">
    <citation type="submission" date="2025-08" db="UniProtKB">
        <authorList>
            <consortium name="RefSeq"/>
        </authorList>
    </citation>
    <scope>IDENTIFICATION</scope>
    <source>
        <tissue evidence="3">Muscle</tissue>
    </source>
</reference>
<gene>
    <name evidence="3" type="primary">LOC113987366</name>
</gene>
<dbReference type="InParanoid" id="A0A7R5K6N9"/>
<dbReference type="GeneID" id="113987366"/>
<dbReference type="RefSeq" id="XP_039237106.1">
    <property type="nucleotide sequence ID" value="XM_039381172.1"/>
</dbReference>
<evidence type="ECO:0000313" key="3">
    <source>
        <dbReference type="RefSeq" id="XP_039237106.1"/>
    </source>
</evidence>
<evidence type="ECO:0000256" key="1">
    <source>
        <dbReference type="SAM" id="MobiDB-lite"/>
    </source>
</evidence>
<dbReference type="Proteomes" id="UP000504627">
    <property type="component" value="Unplaced"/>
</dbReference>
<organism evidence="2 3">
    <name type="scientific">Pipra filicauda</name>
    <name type="common">Wire-tailed manakin</name>
    <dbReference type="NCBI Taxonomy" id="649802"/>
    <lineage>
        <taxon>Eukaryota</taxon>
        <taxon>Metazoa</taxon>
        <taxon>Chordata</taxon>
        <taxon>Craniata</taxon>
        <taxon>Vertebrata</taxon>
        <taxon>Euteleostomi</taxon>
        <taxon>Archelosauria</taxon>
        <taxon>Archosauria</taxon>
        <taxon>Dinosauria</taxon>
        <taxon>Saurischia</taxon>
        <taxon>Theropoda</taxon>
        <taxon>Coelurosauria</taxon>
        <taxon>Aves</taxon>
        <taxon>Neognathae</taxon>
        <taxon>Neoaves</taxon>
        <taxon>Telluraves</taxon>
        <taxon>Australaves</taxon>
        <taxon>Passeriformes</taxon>
        <taxon>Pipridae</taxon>
        <taxon>Pipra</taxon>
    </lineage>
</organism>
<protein>
    <submittedName>
        <fullName evidence="3">Uncharacterized protein LOC113987366</fullName>
    </submittedName>
</protein>
<feature type="region of interest" description="Disordered" evidence="1">
    <location>
        <begin position="178"/>
        <end position="200"/>
    </location>
</feature>